<dbReference type="AlphaFoldDB" id="A0A3B3RFX4"/>
<reference evidence="3" key="2">
    <citation type="submission" date="2025-09" db="UniProtKB">
        <authorList>
            <consortium name="Ensembl"/>
        </authorList>
    </citation>
    <scope>IDENTIFICATION</scope>
</reference>
<dbReference type="SMART" id="SM00034">
    <property type="entry name" value="CLECT"/>
    <property type="match status" value="1"/>
</dbReference>
<dbReference type="Pfam" id="PF00059">
    <property type="entry name" value="Lectin_C"/>
    <property type="match status" value="1"/>
</dbReference>
<dbReference type="STRING" id="1676925.ENSPKIP00000017324"/>
<keyword evidence="1" id="KW-0732">Signal</keyword>
<proteinExistence type="predicted"/>
<feature type="domain" description="C-type lectin" evidence="2">
    <location>
        <begin position="15"/>
        <end position="126"/>
    </location>
</feature>
<feature type="signal peptide" evidence="1">
    <location>
        <begin position="1"/>
        <end position="21"/>
    </location>
</feature>
<dbReference type="Gene3D" id="3.10.100.10">
    <property type="entry name" value="Mannose-Binding Protein A, subunit A"/>
    <property type="match status" value="1"/>
</dbReference>
<evidence type="ECO:0000313" key="3">
    <source>
        <dbReference type="Ensembl" id="ENSPKIP00000017324.1"/>
    </source>
</evidence>
<accession>A0A3B3RFX4</accession>
<dbReference type="Ensembl" id="ENSPKIT00000041834.1">
    <property type="protein sequence ID" value="ENSPKIP00000017324.1"/>
    <property type="gene ID" value="ENSPKIG00000003285.1"/>
</dbReference>
<protein>
    <recommendedName>
        <fullName evidence="2">C-type lectin domain-containing protein</fullName>
    </recommendedName>
</protein>
<keyword evidence="4" id="KW-1185">Reference proteome</keyword>
<dbReference type="InterPro" id="IPR016186">
    <property type="entry name" value="C-type_lectin-like/link_sf"/>
</dbReference>
<dbReference type="InterPro" id="IPR016187">
    <property type="entry name" value="CTDL_fold"/>
</dbReference>
<dbReference type="Proteomes" id="UP000261540">
    <property type="component" value="Unplaced"/>
</dbReference>
<feature type="chain" id="PRO_5017391983" description="C-type lectin domain-containing protein" evidence="1">
    <location>
        <begin position="22"/>
        <end position="132"/>
    </location>
</feature>
<dbReference type="GeneTree" id="ENSGT01150000288736"/>
<dbReference type="SUPFAM" id="SSF56436">
    <property type="entry name" value="C-type lectin-like"/>
    <property type="match status" value="1"/>
</dbReference>
<evidence type="ECO:0000259" key="2">
    <source>
        <dbReference type="PROSITE" id="PS50041"/>
    </source>
</evidence>
<reference evidence="3" key="1">
    <citation type="submission" date="2025-08" db="UniProtKB">
        <authorList>
            <consortium name="Ensembl"/>
        </authorList>
    </citation>
    <scope>IDENTIFICATION</scope>
</reference>
<name>A0A3B3RFX4_9TELE</name>
<evidence type="ECO:0000256" key="1">
    <source>
        <dbReference type="SAM" id="SignalP"/>
    </source>
</evidence>
<dbReference type="InterPro" id="IPR001304">
    <property type="entry name" value="C-type_lectin-like"/>
</dbReference>
<evidence type="ECO:0000313" key="4">
    <source>
        <dbReference type="Proteomes" id="UP000261540"/>
    </source>
</evidence>
<dbReference type="PANTHER" id="PTHR45784:SF5">
    <property type="entry name" value="C-TYPE LECTIN DOMAIN FAMILY 20 MEMBER A-RELATED"/>
    <property type="match status" value="1"/>
</dbReference>
<dbReference type="PROSITE" id="PS51257">
    <property type="entry name" value="PROKAR_LIPOPROTEIN"/>
    <property type="match status" value="1"/>
</dbReference>
<organism evidence="3 4">
    <name type="scientific">Paramormyrops kingsleyae</name>
    <dbReference type="NCBI Taxonomy" id="1676925"/>
    <lineage>
        <taxon>Eukaryota</taxon>
        <taxon>Metazoa</taxon>
        <taxon>Chordata</taxon>
        <taxon>Craniata</taxon>
        <taxon>Vertebrata</taxon>
        <taxon>Euteleostomi</taxon>
        <taxon>Actinopterygii</taxon>
        <taxon>Neopterygii</taxon>
        <taxon>Teleostei</taxon>
        <taxon>Osteoglossocephala</taxon>
        <taxon>Osteoglossomorpha</taxon>
        <taxon>Osteoglossiformes</taxon>
        <taxon>Mormyridae</taxon>
        <taxon>Paramormyrops</taxon>
    </lineage>
</organism>
<sequence>MKVAFAPVLVMGLCITASCLAAENVFISNKLHWQKALSYCQTHYRDLSYVRSDAEVTQLLNVMNTKQMSWIGLSRHGSSWQWTNGAPLTYHNWAPGQPHHDHNCVSTASGLWYTNDCNANQPFYCCLPSSRP</sequence>
<dbReference type="PANTHER" id="PTHR45784">
    <property type="entry name" value="C-TYPE LECTIN DOMAIN FAMILY 20 MEMBER A-RELATED"/>
    <property type="match status" value="1"/>
</dbReference>
<dbReference type="PROSITE" id="PS50041">
    <property type="entry name" value="C_TYPE_LECTIN_2"/>
    <property type="match status" value="1"/>
</dbReference>